<comment type="caution">
    <text evidence="1">The sequence shown here is derived from an EMBL/GenBank/DDBJ whole genome shotgun (WGS) entry which is preliminary data.</text>
</comment>
<proteinExistence type="predicted"/>
<evidence type="ECO:0000313" key="2">
    <source>
        <dbReference type="Proteomes" id="UP000237025"/>
    </source>
</evidence>
<accession>A0ABX4ZY26</accession>
<name>A0ABX4ZY26_9ENTR</name>
<reference evidence="1 2" key="1">
    <citation type="submission" date="2018-02" db="EMBL/GenBank/DDBJ databases">
        <title>Lelliotia aquatilis sp. nov., isolated from drinking water.</title>
        <authorList>
            <person name="Kaempfer P."/>
            <person name="Glaeser S."/>
            <person name="Exner M."/>
            <person name="Doijad S."/>
            <person name="Chakraborty T."/>
        </authorList>
    </citation>
    <scope>NUCLEOTIDE SEQUENCE [LARGE SCALE GENOMIC DNA]</scope>
    <source>
        <strain evidence="1 2">6331-17</strain>
    </source>
</reference>
<organism evidence="1 2">
    <name type="scientific">Lelliottia aquatilis</name>
    <dbReference type="NCBI Taxonomy" id="2080838"/>
    <lineage>
        <taxon>Bacteria</taxon>
        <taxon>Pseudomonadati</taxon>
        <taxon>Pseudomonadota</taxon>
        <taxon>Gammaproteobacteria</taxon>
        <taxon>Enterobacterales</taxon>
        <taxon>Enterobacteriaceae</taxon>
        <taxon>Lelliottia</taxon>
    </lineage>
</organism>
<evidence type="ECO:0000313" key="1">
    <source>
        <dbReference type="EMBL" id="POZ20309.1"/>
    </source>
</evidence>
<gene>
    <name evidence="1" type="ORF">C3712_19490</name>
</gene>
<protein>
    <submittedName>
        <fullName evidence="1">Uncharacterized protein</fullName>
    </submittedName>
</protein>
<keyword evidence="2" id="KW-1185">Reference proteome</keyword>
<sequence>MDCSNSQTPPVFSKEAILAVTKRGLREEGHTDENGYIRFVNDCDPDRYLDVLLNDTPEARAVN</sequence>
<dbReference type="Proteomes" id="UP000237025">
    <property type="component" value="Unassembled WGS sequence"/>
</dbReference>
<dbReference type="EMBL" id="PQVW01000019">
    <property type="protein sequence ID" value="POZ20309.1"/>
    <property type="molecule type" value="Genomic_DNA"/>
</dbReference>